<evidence type="ECO:0000313" key="1">
    <source>
        <dbReference type="EMBL" id="KAI4326117.1"/>
    </source>
</evidence>
<protein>
    <submittedName>
        <fullName evidence="1">Uncharacterized protein</fullName>
    </submittedName>
</protein>
<accession>A0ACB9MRB9</accession>
<dbReference type="Proteomes" id="UP001057402">
    <property type="component" value="Chromosome 9"/>
</dbReference>
<evidence type="ECO:0000313" key="2">
    <source>
        <dbReference type="Proteomes" id="UP001057402"/>
    </source>
</evidence>
<sequence>MQTLDDPWMYKGNPLLCADFLPRKCHPRAQATPPLPEHPGRQDVAEDRLEKFLAYAAAASGFACGFWGVIWSLVLNKGWRKAWFAFSEQLADGAYVAVAVKVGRLKRWLGSSSSP</sequence>
<keyword evidence="2" id="KW-1185">Reference proteome</keyword>
<comment type="caution">
    <text evidence="1">The sequence shown here is derived from an EMBL/GenBank/DDBJ whole genome shotgun (WGS) entry which is preliminary data.</text>
</comment>
<name>A0ACB9MRB9_9MYRT</name>
<reference evidence="2" key="1">
    <citation type="journal article" date="2023" name="Front. Plant Sci.">
        <title>Chromosomal-level genome assembly of Melastoma candidum provides insights into trichome evolution.</title>
        <authorList>
            <person name="Zhong Y."/>
            <person name="Wu W."/>
            <person name="Sun C."/>
            <person name="Zou P."/>
            <person name="Liu Y."/>
            <person name="Dai S."/>
            <person name="Zhou R."/>
        </authorList>
    </citation>
    <scope>NUCLEOTIDE SEQUENCE [LARGE SCALE GENOMIC DNA]</scope>
</reference>
<gene>
    <name evidence="1" type="ORF">MLD38_031461</name>
</gene>
<dbReference type="EMBL" id="CM042888">
    <property type="protein sequence ID" value="KAI4326117.1"/>
    <property type="molecule type" value="Genomic_DNA"/>
</dbReference>
<organism evidence="1 2">
    <name type="scientific">Melastoma candidum</name>
    <dbReference type="NCBI Taxonomy" id="119954"/>
    <lineage>
        <taxon>Eukaryota</taxon>
        <taxon>Viridiplantae</taxon>
        <taxon>Streptophyta</taxon>
        <taxon>Embryophyta</taxon>
        <taxon>Tracheophyta</taxon>
        <taxon>Spermatophyta</taxon>
        <taxon>Magnoliopsida</taxon>
        <taxon>eudicotyledons</taxon>
        <taxon>Gunneridae</taxon>
        <taxon>Pentapetalae</taxon>
        <taxon>rosids</taxon>
        <taxon>malvids</taxon>
        <taxon>Myrtales</taxon>
        <taxon>Melastomataceae</taxon>
        <taxon>Melastomatoideae</taxon>
        <taxon>Melastomateae</taxon>
        <taxon>Melastoma</taxon>
    </lineage>
</organism>
<proteinExistence type="predicted"/>